<keyword evidence="6 11" id="KW-0865">Zymogen</keyword>
<gene>
    <name evidence="11 12" type="primary">psd</name>
    <name evidence="12" type="ORF">SIID45300_02737</name>
</gene>
<dbReference type="EMBL" id="BAAFGK010000004">
    <property type="protein sequence ID" value="GAB0058388.1"/>
    <property type="molecule type" value="Genomic_DNA"/>
</dbReference>
<organism evidence="12 13">
    <name type="scientific">Candidatus Magnetaquiglobus chichijimensis</name>
    <dbReference type="NCBI Taxonomy" id="3141448"/>
    <lineage>
        <taxon>Bacteria</taxon>
        <taxon>Pseudomonadati</taxon>
        <taxon>Pseudomonadota</taxon>
        <taxon>Magnetococcia</taxon>
        <taxon>Magnetococcales</taxon>
        <taxon>Candidatus Magnetaquicoccaceae</taxon>
        <taxon>Candidatus Magnetaquiglobus</taxon>
    </lineage>
</organism>
<dbReference type="NCBIfam" id="NF003678">
    <property type="entry name" value="PRK05305.1-2"/>
    <property type="match status" value="1"/>
</dbReference>
<dbReference type="Pfam" id="PF02666">
    <property type="entry name" value="PS_Dcarbxylase"/>
    <property type="match status" value="1"/>
</dbReference>
<comment type="similarity">
    <text evidence="11">Belongs to the phosphatidylserine decarboxylase family. PSD-A subfamily.</text>
</comment>
<reference evidence="12 13" key="1">
    <citation type="submission" date="2024-09" db="EMBL/GenBank/DDBJ databases">
        <title>Draft genome sequence of Candidatus Magnetaquicoccaceae bacterium FCR-1.</title>
        <authorList>
            <person name="Shimoshige H."/>
            <person name="Shimamura S."/>
            <person name="Taoka A."/>
            <person name="Kobayashi H."/>
            <person name="Maekawa T."/>
        </authorList>
    </citation>
    <scope>NUCLEOTIDE SEQUENCE [LARGE SCALE GENOMIC DNA]</scope>
    <source>
        <strain evidence="12 13">FCR-1</strain>
    </source>
</reference>
<keyword evidence="8 11" id="KW-0456">Lyase</keyword>
<keyword evidence="3 11" id="KW-0210">Decarboxylase</keyword>
<proteinExistence type="inferred from homology"/>
<keyword evidence="7 11" id="KW-0594">Phospholipid biosynthesis</keyword>
<keyword evidence="13" id="KW-1185">Reference proteome</keyword>
<feature type="site" description="Cleavage (non-hydrolytic); by autocatalysis" evidence="11">
    <location>
        <begin position="181"/>
        <end position="182"/>
    </location>
</feature>
<comment type="caution">
    <text evidence="12">The sequence shown here is derived from an EMBL/GenBank/DDBJ whole genome shotgun (WGS) entry which is preliminary data.</text>
</comment>
<comment type="PTM">
    <text evidence="11">Is synthesized initially as an inactive proenzyme. Formation of the active enzyme involves a self-maturation process in which the active site pyruvoyl group is generated from an internal serine residue via an autocatalytic post-translational modification. Two non-identical subunits are generated from the proenzyme in this reaction, and the pyruvate is formed at the N-terminus of the alpha chain, which is derived from the carboxyl end of the proenzyme. The post-translation cleavage follows an unusual pathway, termed non-hydrolytic serinolysis, in which the side chain hydroxyl group of the serine supplies its oxygen atom to form the C-terminus of the beta chain, while the remainder of the serine residue undergoes an oxidative deamination to produce ammonia and the pyruvoyl prosthetic group on the alpha chain.</text>
</comment>
<dbReference type="PANTHER" id="PTHR35809">
    <property type="entry name" value="ARCHAETIDYLSERINE DECARBOXYLASE PROENZYME-RELATED"/>
    <property type="match status" value="1"/>
</dbReference>
<keyword evidence="4 11" id="KW-0443">Lipid metabolism</keyword>
<feature type="chain" id="PRO_5044914904" description="Phosphatidylserine decarboxylase alpha chain" evidence="11">
    <location>
        <begin position="182"/>
        <end position="212"/>
    </location>
</feature>
<evidence type="ECO:0000256" key="8">
    <source>
        <dbReference type="ARBA" id="ARBA00023239"/>
    </source>
</evidence>
<evidence type="ECO:0000256" key="6">
    <source>
        <dbReference type="ARBA" id="ARBA00023145"/>
    </source>
</evidence>
<comment type="subcellular location">
    <subcellularLocation>
        <location evidence="11">Cell membrane</location>
        <topology evidence="11">Peripheral membrane protein</topology>
    </subcellularLocation>
</comment>
<evidence type="ECO:0000256" key="7">
    <source>
        <dbReference type="ARBA" id="ARBA00023209"/>
    </source>
</evidence>
<comment type="catalytic activity">
    <reaction evidence="11">
        <text>a 1,2-diacyl-sn-glycero-3-phospho-L-serine + H(+) = a 1,2-diacyl-sn-glycero-3-phosphoethanolamine + CO2</text>
        <dbReference type="Rhea" id="RHEA:20828"/>
        <dbReference type="ChEBI" id="CHEBI:15378"/>
        <dbReference type="ChEBI" id="CHEBI:16526"/>
        <dbReference type="ChEBI" id="CHEBI:57262"/>
        <dbReference type="ChEBI" id="CHEBI:64612"/>
        <dbReference type="EC" id="4.1.1.65"/>
    </reaction>
</comment>
<protein>
    <recommendedName>
        <fullName evidence="11">Phosphatidylserine decarboxylase proenzyme</fullName>
        <ecNumber evidence="11">4.1.1.65</ecNumber>
    </recommendedName>
    <component>
        <recommendedName>
            <fullName evidence="11">Phosphatidylserine decarboxylase alpha chain</fullName>
        </recommendedName>
    </component>
    <component>
        <recommendedName>
            <fullName evidence="11">Phosphatidylserine decarboxylase beta chain</fullName>
        </recommendedName>
    </component>
</protein>
<feature type="modified residue" description="Pyruvic acid (Ser); by autocatalysis" evidence="11">
    <location>
        <position position="182"/>
    </location>
</feature>
<comment type="function">
    <text evidence="11">Catalyzes the formation of phosphatidylethanolamine (PtdEtn) from phosphatidylserine (PtdSer).</text>
</comment>
<evidence type="ECO:0000256" key="1">
    <source>
        <dbReference type="ARBA" id="ARBA00022475"/>
    </source>
</evidence>
<dbReference type="PANTHER" id="PTHR35809:SF1">
    <property type="entry name" value="ARCHAETIDYLSERINE DECARBOXYLASE PROENZYME-RELATED"/>
    <property type="match status" value="1"/>
</dbReference>
<evidence type="ECO:0000256" key="5">
    <source>
        <dbReference type="ARBA" id="ARBA00023136"/>
    </source>
</evidence>
<dbReference type="Proteomes" id="UP001628193">
    <property type="component" value="Unassembled WGS sequence"/>
</dbReference>
<feature type="chain" id="PRO_5044914905" description="Phosphatidylserine decarboxylase beta chain" evidence="11">
    <location>
        <begin position="1"/>
        <end position="181"/>
    </location>
</feature>
<evidence type="ECO:0000256" key="9">
    <source>
        <dbReference type="ARBA" id="ARBA00023264"/>
    </source>
</evidence>
<dbReference type="InterPro" id="IPR003817">
    <property type="entry name" value="PS_Dcarbxylase"/>
</dbReference>
<name>A0ABQ0CBZ1_9PROT</name>
<sequence>MSSRSPVAKEGLPFIAAFVVVAAAASVLHAHPLAQGVLWILAGWCVWFFRDPERQTPTGDGLVIAPADGRVVAIEETIAPLSGLPARKFSIFMNVFSVHVNRFPIAGTVEAVAYHPGKFLNAALDKASIENERMEVHAKTRNGVSISFVQVAGLVARRIVCYLKAGDAKNAGERFGLIRFGSRVDVYLPLTAKIEPALGDKTRAGETIIARL</sequence>
<evidence type="ECO:0000256" key="3">
    <source>
        <dbReference type="ARBA" id="ARBA00022793"/>
    </source>
</evidence>
<dbReference type="HAMAP" id="MF_00664">
    <property type="entry name" value="PS_decarb_PSD_A"/>
    <property type="match status" value="1"/>
</dbReference>
<evidence type="ECO:0000256" key="10">
    <source>
        <dbReference type="ARBA" id="ARBA00023317"/>
    </source>
</evidence>
<keyword evidence="9 11" id="KW-1208">Phospholipid metabolism</keyword>
<evidence type="ECO:0000313" key="13">
    <source>
        <dbReference type="Proteomes" id="UP001628193"/>
    </source>
</evidence>
<keyword evidence="5 11" id="KW-0472">Membrane</keyword>
<feature type="active site" description="Schiff-base intermediate with substrate; via pyruvic acid" evidence="11">
    <location>
        <position position="182"/>
    </location>
</feature>
<evidence type="ECO:0000313" key="12">
    <source>
        <dbReference type="EMBL" id="GAB0058388.1"/>
    </source>
</evidence>
<evidence type="ECO:0000256" key="2">
    <source>
        <dbReference type="ARBA" id="ARBA00022516"/>
    </source>
</evidence>
<dbReference type="RefSeq" id="WP_420906062.1">
    <property type="nucleotide sequence ID" value="NZ_BAAFGK010000004.1"/>
</dbReference>
<keyword evidence="1 11" id="KW-1003">Cell membrane</keyword>
<accession>A0ABQ0CBZ1</accession>
<comment type="pathway">
    <text evidence="11">Phospholipid metabolism; phosphatidylethanolamine biosynthesis; phosphatidylethanolamine from CDP-diacylglycerol: step 2/2.</text>
</comment>
<evidence type="ECO:0000256" key="4">
    <source>
        <dbReference type="ARBA" id="ARBA00023098"/>
    </source>
</evidence>
<evidence type="ECO:0000256" key="11">
    <source>
        <dbReference type="HAMAP-Rule" id="MF_00664"/>
    </source>
</evidence>
<keyword evidence="10 11" id="KW-0670">Pyruvate</keyword>
<keyword evidence="2 11" id="KW-0444">Lipid biosynthesis</keyword>
<dbReference type="NCBIfam" id="NF003685">
    <property type="entry name" value="PRK05305.2-5"/>
    <property type="match status" value="1"/>
</dbReference>
<dbReference type="EC" id="4.1.1.65" evidence="11"/>
<dbReference type="InterPro" id="IPR033175">
    <property type="entry name" value="PSD-A"/>
</dbReference>
<comment type="subunit">
    <text evidence="11">Heterodimer of a large membrane-associated beta subunit and a small pyruvoyl-containing alpha subunit.</text>
</comment>
<dbReference type="GO" id="GO:0004609">
    <property type="term" value="F:phosphatidylserine decarboxylase activity"/>
    <property type="evidence" value="ECO:0007669"/>
    <property type="project" value="UniProtKB-EC"/>
</dbReference>
<comment type="cofactor">
    <cofactor evidence="11">
        <name>pyruvate</name>
        <dbReference type="ChEBI" id="CHEBI:15361"/>
    </cofactor>
    <text evidence="11">Binds 1 pyruvoyl group covalently per subunit.</text>
</comment>